<gene>
    <name evidence="2" type="ORF">GGR27_002503</name>
</gene>
<accession>A0ABX0XD36</accession>
<dbReference type="EMBL" id="JAATJH010000004">
    <property type="protein sequence ID" value="NJC26990.1"/>
    <property type="molecule type" value="Genomic_DNA"/>
</dbReference>
<evidence type="ECO:0000313" key="2">
    <source>
        <dbReference type="EMBL" id="NJC26990.1"/>
    </source>
</evidence>
<dbReference type="Proteomes" id="UP000770785">
    <property type="component" value="Unassembled WGS sequence"/>
</dbReference>
<protein>
    <submittedName>
        <fullName evidence="2">Uncharacterized protein</fullName>
    </submittedName>
</protein>
<sequence length="206" mass="23378">MHADRQQRYEPRQNFKQAETSASLDHNIYDNQFNPMNSFVRKVGVYLVLAAGLCYSCNNDSSYLRHVGDSQQDLSTDAESFTLCNDESATMQYFNIGKGLKYTGGKQAIREAFRENFVARDTTTSGWVRVRFIVNCRGESGRFRLLSADLTYAEMELDETLADDILAIVKSLDGWEPMVTDGGDSLDYYQYITVKLVDGEIKELLP</sequence>
<keyword evidence="3" id="KW-1185">Reference proteome</keyword>
<dbReference type="RefSeq" id="WP_168037753.1">
    <property type="nucleotide sequence ID" value="NZ_JAATJH010000004.1"/>
</dbReference>
<feature type="region of interest" description="Disordered" evidence="1">
    <location>
        <begin position="1"/>
        <end position="21"/>
    </location>
</feature>
<proteinExistence type="predicted"/>
<evidence type="ECO:0000313" key="3">
    <source>
        <dbReference type="Proteomes" id="UP000770785"/>
    </source>
</evidence>
<feature type="compositionally biased region" description="Basic and acidic residues" evidence="1">
    <location>
        <begin position="1"/>
        <end position="13"/>
    </location>
</feature>
<name>A0ABX0XD36_9BACT</name>
<evidence type="ECO:0000256" key="1">
    <source>
        <dbReference type="SAM" id="MobiDB-lite"/>
    </source>
</evidence>
<organism evidence="2 3">
    <name type="scientific">Neolewinella antarctica</name>
    <dbReference type="NCBI Taxonomy" id="442734"/>
    <lineage>
        <taxon>Bacteria</taxon>
        <taxon>Pseudomonadati</taxon>
        <taxon>Bacteroidota</taxon>
        <taxon>Saprospiria</taxon>
        <taxon>Saprospirales</taxon>
        <taxon>Lewinellaceae</taxon>
        <taxon>Neolewinella</taxon>
    </lineage>
</organism>
<comment type="caution">
    <text evidence="2">The sequence shown here is derived from an EMBL/GenBank/DDBJ whole genome shotgun (WGS) entry which is preliminary data.</text>
</comment>
<reference evidence="2 3" key="1">
    <citation type="submission" date="2020-03" db="EMBL/GenBank/DDBJ databases">
        <title>Genomic Encyclopedia of Type Strains, Phase IV (KMG-IV): sequencing the most valuable type-strain genomes for metagenomic binning, comparative biology and taxonomic classification.</title>
        <authorList>
            <person name="Goeker M."/>
        </authorList>
    </citation>
    <scope>NUCLEOTIDE SEQUENCE [LARGE SCALE GENOMIC DNA]</scope>
    <source>
        <strain evidence="2 3">DSM 105096</strain>
    </source>
</reference>